<name>A0A9X4QSR3_9BACL</name>
<dbReference type="Proteomes" id="UP001153404">
    <property type="component" value="Unassembled WGS sequence"/>
</dbReference>
<dbReference type="InterPro" id="IPR009057">
    <property type="entry name" value="Homeodomain-like_sf"/>
</dbReference>
<dbReference type="InterPro" id="IPR018060">
    <property type="entry name" value="HTH_AraC"/>
</dbReference>
<evidence type="ECO:0000313" key="5">
    <source>
        <dbReference type="EMBL" id="MDG0809593.1"/>
    </source>
</evidence>
<dbReference type="PROSITE" id="PS00041">
    <property type="entry name" value="HTH_ARAC_FAMILY_1"/>
    <property type="match status" value="1"/>
</dbReference>
<dbReference type="PRINTS" id="PR00032">
    <property type="entry name" value="HTHARAC"/>
</dbReference>
<dbReference type="InterPro" id="IPR014710">
    <property type="entry name" value="RmlC-like_jellyroll"/>
</dbReference>
<dbReference type="Pfam" id="PF07883">
    <property type="entry name" value="Cupin_2"/>
    <property type="match status" value="1"/>
</dbReference>
<protein>
    <submittedName>
        <fullName evidence="5">AraC family transcriptional regulator</fullName>
    </submittedName>
</protein>
<dbReference type="InterPro" id="IPR037923">
    <property type="entry name" value="HTH-like"/>
</dbReference>
<evidence type="ECO:0000256" key="2">
    <source>
        <dbReference type="ARBA" id="ARBA00023125"/>
    </source>
</evidence>
<keyword evidence="2" id="KW-0238">DNA-binding</keyword>
<reference evidence="5" key="1">
    <citation type="submission" date="2022-10" db="EMBL/GenBank/DDBJ databases">
        <title>Comparative genomic analysis of Cohnella hashimotonis sp. nov., isolated from the International Space Station.</title>
        <authorList>
            <person name="Simpson A."/>
            <person name="Venkateswaran K."/>
        </authorList>
    </citation>
    <scope>NUCLEOTIDE SEQUENCE</scope>
    <source>
        <strain evidence="5">DSM 28161</strain>
    </source>
</reference>
<dbReference type="SUPFAM" id="SSF51215">
    <property type="entry name" value="Regulatory protein AraC"/>
    <property type="match status" value="1"/>
</dbReference>
<dbReference type="InterPro" id="IPR018062">
    <property type="entry name" value="HTH_AraC-typ_CS"/>
</dbReference>
<feature type="domain" description="HTH araC/xylS-type" evidence="4">
    <location>
        <begin position="156"/>
        <end position="254"/>
    </location>
</feature>
<sequence>MQARLHFLFPVAHEPGDDVTMHRHGCHELVYYLKGNGKTRIGDRDYEYREDDYALIRPGTYHDERHAAPTEVLCLGFAPLRESALPEGVFSDRKPKDGEDAHEHILPLLLGMAKEMRNKDEDYADMLDLLASQLVLTLHRRRLNGGSPTHAEDKFRYAINYINENFHQRIDFGSLAAMAGYSLDRYRHLFKAQIGASPGRYVLGRRIAHARTLLRETNRSIAEIAADCGFASDSQFCSLFRRETGGSPGAYRKANA</sequence>
<organism evidence="5 6">
    <name type="scientific">Cohnella rhizosphaerae</name>
    <dbReference type="NCBI Taxonomy" id="1457232"/>
    <lineage>
        <taxon>Bacteria</taxon>
        <taxon>Bacillati</taxon>
        <taxon>Bacillota</taxon>
        <taxon>Bacilli</taxon>
        <taxon>Bacillales</taxon>
        <taxon>Paenibacillaceae</taxon>
        <taxon>Cohnella</taxon>
    </lineage>
</organism>
<dbReference type="RefSeq" id="WP_277530977.1">
    <property type="nucleotide sequence ID" value="NZ_JAPDIA010000003.1"/>
</dbReference>
<keyword evidence="3" id="KW-0804">Transcription</keyword>
<dbReference type="GO" id="GO:0043565">
    <property type="term" value="F:sequence-specific DNA binding"/>
    <property type="evidence" value="ECO:0007669"/>
    <property type="project" value="InterPro"/>
</dbReference>
<dbReference type="PANTHER" id="PTHR43280">
    <property type="entry name" value="ARAC-FAMILY TRANSCRIPTIONAL REGULATOR"/>
    <property type="match status" value="1"/>
</dbReference>
<keyword evidence="1" id="KW-0805">Transcription regulation</keyword>
<comment type="caution">
    <text evidence="5">The sequence shown here is derived from an EMBL/GenBank/DDBJ whole genome shotgun (WGS) entry which is preliminary data.</text>
</comment>
<dbReference type="Pfam" id="PF12833">
    <property type="entry name" value="HTH_18"/>
    <property type="match status" value="1"/>
</dbReference>
<dbReference type="SUPFAM" id="SSF46689">
    <property type="entry name" value="Homeodomain-like"/>
    <property type="match status" value="2"/>
</dbReference>
<evidence type="ECO:0000256" key="3">
    <source>
        <dbReference type="ARBA" id="ARBA00023163"/>
    </source>
</evidence>
<evidence type="ECO:0000256" key="1">
    <source>
        <dbReference type="ARBA" id="ARBA00023015"/>
    </source>
</evidence>
<gene>
    <name evidence="5" type="ORF">OMP40_09755</name>
</gene>
<dbReference type="InterPro" id="IPR013096">
    <property type="entry name" value="Cupin_2"/>
</dbReference>
<dbReference type="PANTHER" id="PTHR43280:SF28">
    <property type="entry name" value="HTH-TYPE TRANSCRIPTIONAL ACTIVATOR RHAS"/>
    <property type="match status" value="1"/>
</dbReference>
<accession>A0A9X4QSR3</accession>
<evidence type="ECO:0000313" key="6">
    <source>
        <dbReference type="Proteomes" id="UP001153404"/>
    </source>
</evidence>
<dbReference type="EMBL" id="JAPDIA010000003">
    <property type="protein sequence ID" value="MDG0809593.1"/>
    <property type="molecule type" value="Genomic_DNA"/>
</dbReference>
<dbReference type="Gene3D" id="1.10.10.60">
    <property type="entry name" value="Homeodomain-like"/>
    <property type="match status" value="2"/>
</dbReference>
<dbReference type="Gene3D" id="2.60.120.10">
    <property type="entry name" value="Jelly Rolls"/>
    <property type="match status" value="1"/>
</dbReference>
<evidence type="ECO:0000259" key="4">
    <source>
        <dbReference type="PROSITE" id="PS01124"/>
    </source>
</evidence>
<dbReference type="PROSITE" id="PS01124">
    <property type="entry name" value="HTH_ARAC_FAMILY_2"/>
    <property type="match status" value="1"/>
</dbReference>
<dbReference type="GO" id="GO:0003700">
    <property type="term" value="F:DNA-binding transcription factor activity"/>
    <property type="evidence" value="ECO:0007669"/>
    <property type="project" value="InterPro"/>
</dbReference>
<dbReference type="AlphaFoldDB" id="A0A9X4QSR3"/>
<dbReference type="CDD" id="cd02208">
    <property type="entry name" value="cupin_RmlC-like"/>
    <property type="match status" value="1"/>
</dbReference>
<dbReference type="SMART" id="SM00342">
    <property type="entry name" value="HTH_ARAC"/>
    <property type="match status" value="1"/>
</dbReference>
<dbReference type="InterPro" id="IPR020449">
    <property type="entry name" value="Tscrpt_reg_AraC-type_HTH"/>
</dbReference>
<keyword evidence="6" id="KW-1185">Reference proteome</keyword>
<proteinExistence type="predicted"/>